<evidence type="ECO:0000313" key="3">
    <source>
        <dbReference type="Proteomes" id="UP001161409"/>
    </source>
</evidence>
<gene>
    <name evidence="2" type="ORF">GCM10007924_28880</name>
</gene>
<dbReference type="RefSeq" id="WP_169561722.1">
    <property type="nucleotide sequence ID" value="NZ_JBHMDT010000002.1"/>
</dbReference>
<protein>
    <recommendedName>
        <fullName evidence="4">DUF983 domain-containing protein</fullName>
    </recommendedName>
</protein>
<organism evidence="2 3">
    <name type="scientific">Sneathiella chinensis</name>
    <dbReference type="NCBI Taxonomy" id="349750"/>
    <lineage>
        <taxon>Bacteria</taxon>
        <taxon>Pseudomonadati</taxon>
        <taxon>Pseudomonadota</taxon>
        <taxon>Alphaproteobacteria</taxon>
        <taxon>Sneathiellales</taxon>
        <taxon>Sneathiellaceae</taxon>
        <taxon>Sneathiella</taxon>
    </lineage>
</organism>
<sequence>MTSSPADRNMKKAMLRGLLGKCPGCGNGKIFSGYIKVNHTCPSCGLELFHQRADDAPPYFTMFIVLHFVVSGILTVEKAFSPAMWVQLVIWLPLSCLFAVWLLPHIKGALIGLQWARGMHGFSGDTDGYSAQQID</sequence>
<name>A0ABQ5U687_9PROT</name>
<dbReference type="Proteomes" id="UP001161409">
    <property type="component" value="Unassembled WGS sequence"/>
</dbReference>
<evidence type="ECO:0000313" key="2">
    <source>
        <dbReference type="EMBL" id="GLQ07667.1"/>
    </source>
</evidence>
<keyword evidence="1" id="KW-1133">Transmembrane helix</keyword>
<feature type="transmembrane region" description="Helical" evidence="1">
    <location>
        <begin position="82"/>
        <end position="103"/>
    </location>
</feature>
<evidence type="ECO:0008006" key="4">
    <source>
        <dbReference type="Google" id="ProtNLM"/>
    </source>
</evidence>
<dbReference type="InterPro" id="IPR009325">
    <property type="entry name" value="DUF983"/>
</dbReference>
<reference evidence="2" key="2">
    <citation type="submission" date="2023-01" db="EMBL/GenBank/DDBJ databases">
        <title>Draft genome sequence of Sneathiella chinensis strain NBRC 103408.</title>
        <authorList>
            <person name="Sun Q."/>
            <person name="Mori K."/>
        </authorList>
    </citation>
    <scope>NUCLEOTIDE SEQUENCE</scope>
    <source>
        <strain evidence="2">NBRC 103408</strain>
    </source>
</reference>
<proteinExistence type="predicted"/>
<keyword evidence="1" id="KW-0812">Transmembrane</keyword>
<keyword evidence="1" id="KW-0472">Membrane</keyword>
<dbReference type="EMBL" id="BSNF01000008">
    <property type="protein sequence ID" value="GLQ07667.1"/>
    <property type="molecule type" value="Genomic_DNA"/>
</dbReference>
<reference evidence="2" key="1">
    <citation type="journal article" date="2014" name="Int. J. Syst. Evol. Microbiol.">
        <title>Complete genome of a new Firmicutes species belonging to the dominant human colonic microbiota ('Ruminococcus bicirculans') reveals two chromosomes and a selective capacity to utilize plant glucans.</title>
        <authorList>
            <consortium name="NISC Comparative Sequencing Program"/>
            <person name="Wegmann U."/>
            <person name="Louis P."/>
            <person name="Goesmann A."/>
            <person name="Henrissat B."/>
            <person name="Duncan S.H."/>
            <person name="Flint H.J."/>
        </authorList>
    </citation>
    <scope>NUCLEOTIDE SEQUENCE</scope>
    <source>
        <strain evidence="2">NBRC 103408</strain>
    </source>
</reference>
<feature type="transmembrane region" description="Helical" evidence="1">
    <location>
        <begin position="59"/>
        <end position="76"/>
    </location>
</feature>
<keyword evidence="3" id="KW-1185">Reference proteome</keyword>
<accession>A0ABQ5U687</accession>
<comment type="caution">
    <text evidence="2">The sequence shown here is derived from an EMBL/GenBank/DDBJ whole genome shotgun (WGS) entry which is preliminary data.</text>
</comment>
<dbReference type="Pfam" id="PF06170">
    <property type="entry name" value="DUF983"/>
    <property type="match status" value="1"/>
</dbReference>
<evidence type="ECO:0000256" key="1">
    <source>
        <dbReference type="SAM" id="Phobius"/>
    </source>
</evidence>